<proteinExistence type="predicted"/>
<evidence type="ECO:0000256" key="1">
    <source>
        <dbReference type="SAM" id="MobiDB-lite"/>
    </source>
</evidence>
<dbReference type="Gene3D" id="3.40.50.150">
    <property type="entry name" value="Vaccinia Virus protein VP39"/>
    <property type="match status" value="1"/>
</dbReference>
<gene>
    <name evidence="3" type="primary">ubiE_26</name>
    <name evidence="3" type="ORF">GALL_243670</name>
</gene>
<dbReference type="GO" id="GO:0043770">
    <property type="term" value="F:demethylmenaquinone methyltransferase activity"/>
    <property type="evidence" value="ECO:0007669"/>
    <property type="project" value="UniProtKB-EC"/>
</dbReference>
<feature type="region of interest" description="Disordered" evidence="1">
    <location>
        <begin position="1"/>
        <end position="37"/>
    </location>
</feature>
<dbReference type="EC" id="2.1.1.163" evidence="3"/>
<dbReference type="SUPFAM" id="SSF53335">
    <property type="entry name" value="S-adenosyl-L-methionine-dependent methyltransferases"/>
    <property type="match status" value="1"/>
</dbReference>
<dbReference type="CDD" id="cd02440">
    <property type="entry name" value="AdoMet_MTases"/>
    <property type="match status" value="1"/>
</dbReference>
<keyword evidence="3" id="KW-0489">Methyltransferase</keyword>
<feature type="domain" description="Methyltransferase" evidence="2">
    <location>
        <begin position="95"/>
        <end position="191"/>
    </location>
</feature>
<dbReference type="GO" id="GO:0032259">
    <property type="term" value="P:methylation"/>
    <property type="evidence" value="ECO:0007669"/>
    <property type="project" value="UniProtKB-KW"/>
</dbReference>
<dbReference type="EMBL" id="MLJW01000202">
    <property type="protein sequence ID" value="OIQ93686.1"/>
    <property type="molecule type" value="Genomic_DNA"/>
</dbReference>
<comment type="caution">
    <text evidence="3">The sequence shown here is derived from an EMBL/GenBank/DDBJ whole genome shotgun (WGS) entry which is preliminary data.</text>
</comment>
<reference evidence="3" key="1">
    <citation type="submission" date="2016-10" db="EMBL/GenBank/DDBJ databases">
        <title>Sequence of Gallionella enrichment culture.</title>
        <authorList>
            <person name="Poehlein A."/>
            <person name="Muehling M."/>
            <person name="Daniel R."/>
        </authorList>
    </citation>
    <scope>NUCLEOTIDE SEQUENCE</scope>
</reference>
<dbReference type="Pfam" id="PF13649">
    <property type="entry name" value="Methyltransf_25"/>
    <property type="match status" value="1"/>
</dbReference>
<accession>A0A1J5RC76</accession>
<name>A0A1J5RC76_9ZZZZ</name>
<keyword evidence="3" id="KW-0808">Transferase</keyword>
<organism evidence="3">
    <name type="scientific">mine drainage metagenome</name>
    <dbReference type="NCBI Taxonomy" id="410659"/>
    <lineage>
        <taxon>unclassified sequences</taxon>
        <taxon>metagenomes</taxon>
        <taxon>ecological metagenomes</taxon>
    </lineage>
</organism>
<dbReference type="NCBIfam" id="NF038261">
    <property type="entry name" value="rhodoquin_RquA"/>
    <property type="match status" value="1"/>
</dbReference>
<evidence type="ECO:0000259" key="2">
    <source>
        <dbReference type="Pfam" id="PF13649"/>
    </source>
</evidence>
<dbReference type="InterPro" id="IPR041698">
    <property type="entry name" value="Methyltransf_25"/>
</dbReference>
<dbReference type="AlphaFoldDB" id="A0A1J5RC76"/>
<dbReference type="InterPro" id="IPR029063">
    <property type="entry name" value="SAM-dependent_MTases_sf"/>
</dbReference>
<evidence type="ECO:0000313" key="3">
    <source>
        <dbReference type="EMBL" id="OIQ93686.1"/>
    </source>
</evidence>
<dbReference type="PANTHER" id="PTHR43591">
    <property type="entry name" value="METHYLTRANSFERASE"/>
    <property type="match status" value="1"/>
</dbReference>
<sequence>MIRKPAGVAARGAIRPPGQTMRRPITTPPAFDAAASPSPPPRYLTRHYWWAYVHPRAVRIFERQWLVNLILWGNFRKLRDAALDALGQTLPGRSLQVACVYGDLSRHLLERARRASGRLDVVDVLPVQLANLARKLPDRQGLTLHHADAAALPMADGAFDRALLFFLLHEQPPEVRRQTLREAWRVVRPGGRLVLLDYARPAWWNPLRYLWLPVLERLEPFAADLWTHDITALLPAEWAGARLERRRYFGGLYQLLTVER</sequence>
<protein>
    <submittedName>
        <fullName evidence="3">Demethylmenaquinone methyltransferase</fullName>
        <ecNumber evidence="3">2.1.1.163</ecNumber>
    </submittedName>
</protein>